<evidence type="ECO:0000313" key="3">
    <source>
        <dbReference type="Proteomes" id="UP000054477"/>
    </source>
</evidence>
<dbReference type="EMBL" id="KN839054">
    <property type="protein sequence ID" value="KIJ91107.1"/>
    <property type="molecule type" value="Genomic_DNA"/>
</dbReference>
<feature type="non-terminal residue" evidence="2">
    <location>
        <position position="1"/>
    </location>
</feature>
<dbReference type="HOGENOM" id="CLU_169367_1_0_1"/>
<keyword evidence="1" id="KW-0812">Transmembrane</keyword>
<evidence type="ECO:0000256" key="1">
    <source>
        <dbReference type="SAM" id="Phobius"/>
    </source>
</evidence>
<accession>A0A0C9X3J4</accession>
<keyword evidence="1" id="KW-1133">Transmembrane helix</keyword>
<protein>
    <submittedName>
        <fullName evidence="2">Uncharacterized protein</fullName>
    </submittedName>
</protein>
<reference evidence="2 3" key="1">
    <citation type="submission" date="2014-04" db="EMBL/GenBank/DDBJ databases">
        <authorList>
            <consortium name="DOE Joint Genome Institute"/>
            <person name="Kuo A."/>
            <person name="Kohler A."/>
            <person name="Nagy L.G."/>
            <person name="Floudas D."/>
            <person name="Copeland A."/>
            <person name="Barry K.W."/>
            <person name="Cichocki N."/>
            <person name="Veneault-Fourrey C."/>
            <person name="LaButti K."/>
            <person name="Lindquist E.A."/>
            <person name="Lipzen A."/>
            <person name="Lundell T."/>
            <person name="Morin E."/>
            <person name="Murat C."/>
            <person name="Sun H."/>
            <person name="Tunlid A."/>
            <person name="Henrissat B."/>
            <person name="Grigoriev I.V."/>
            <person name="Hibbett D.S."/>
            <person name="Martin F."/>
            <person name="Nordberg H.P."/>
            <person name="Cantor M.N."/>
            <person name="Hua S.X."/>
        </authorList>
    </citation>
    <scope>NUCLEOTIDE SEQUENCE [LARGE SCALE GENOMIC DNA]</scope>
    <source>
        <strain evidence="2 3">LaAM-08-1</strain>
    </source>
</reference>
<name>A0A0C9X3J4_9AGAR</name>
<dbReference type="AlphaFoldDB" id="A0A0C9X3J4"/>
<organism evidence="2 3">
    <name type="scientific">Laccaria amethystina LaAM-08-1</name>
    <dbReference type="NCBI Taxonomy" id="1095629"/>
    <lineage>
        <taxon>Eukaryota</taxon>
        <taxon>Fungi</taxon>
        <taxon>Dikarya</taxon>
        <taxon>Basidiomycota</taxon>
        <taxon>Agaricomycotina</taxon>
        <taxon>Agaricomycetes</taxon>
        <taxon>Agaricomycetidae</taxon>
        <taxon>Agaricales</taxon>
        <taxon>Agaricineae</taxon>
        <taxon>Hydnangiaceae</taxon>
        <taxon>Laccaria</taxon>
    </lineage>
</organism>
<dbReference type="OrthoDB" id="3105089at2759"/>
<evidence type="ECO:0000313" key="2">
    <source>
        <dbReference type="EMBL" id="KIJ91107.1"/>
    </source>
</evidence>
<feature type="non-terminal residue" evidence="2">
    <location>
        <position position="59"/>
    </location>
</feature>
<dbReference type="Proteomes" id="UP000054477">
    <property type="component" value="Unassembled WGS sequence"/>
</dbReference>
<proteinExistence type="predicted"/>
<sequence length="59" mass="6691">NVHRPCKHYSIIVSNKHVNSVPTLSTTVYIMSIIIFPFFLKFLTIFALLTIFGNVHGPC</sequence>
<reference evidence="3" key="2">
    <citation type="submission" date="2015-01" db="EMBL/GenBank/DDBJ databases">
        <title>Evolutionary Origins and Diversification of the Mycorrhizal Mutualists.</title>
        <authorList>
            <consortium name="DOE Joint Genome Institute"/>
            <consortium name="Mycorrhizal Genomics Consortium"/>
            <person name="Kohler A."/>
            <person name="Kuo A."/>
            <person name="Nagy L.G."/>
            <person name="Floudas D."/>
            <person name="Copeland A."/>
            <person name="Barry K.W."/>
            <person name="Cichocki N."/>
            <person name="Veneault-Fourrey C."/>
            <person name="LaButti K."/>
            <person name="Lindquist E.A."/>
            <person name="Lipzen A."/>
            <person name="Lundell T."/>
            <person name="Morin E."/>
            <person name="Murat C."/>
            <person name="Riley R."/>
            <person name="Ohm R."/>
            <person name="Sun H."/>
            <person name="Tunlid A."/>
            <person name="Henrissat B."/>
            <person name="Grigoriev I.V."/>
            <person name="Hibbett D.S."/>
            <person name="Martin F."/>
        </authorList>
    </citation>
    <scope>NUCLEOTIDE SEQUENCE [LARGE SCALE GENOMIC DNA]</scope>
    <source>
        <strain evidence="3">LaAM-08-1</strain>
    </source>
</reference>
<gene>
    <name evidence="2" type="ORF">K443DRAFT_43684</name>
</gene>
<feature type="transmembrane region" description="Helical" evidence="1">
    <location>
        <begin position="28"/>
        <end position="52"/>
    </location>
</feature>
<keyword evidence="3" id="KW-1185">Reference proteome</keyword>
<keyword evidence="1" id="KW-0472">Membrane</keyword>